<proteinExistence type="predicted"/>
<keyword evidence="3" id="KW-0963">Cytoplasm</keyword>
<evidence type="ECO:0000256" key="1">
    <source>
        <dbReference type="ARBA" id="ARBA00004123"/>
    </source>
</evidence>
<evidence type="ECO:0000256" key="5">
    <source>
        <dbReference type="ARBA" id="ARBA00023242"/>
    </source>
</evidence>
<evidence type="ECO:0000256" key="3">
    <source>
        <dbReference type="ARBA" id="ARBA00022490"/>
    </source>
</evidence>
<name>A0ABR2T205_9ROSI</name>
<evidence type="ECO:0000313" key="8">
    <source>
        <dbReference type="Proteomes" id="UP001396334"/>
    </source>
</evidence>
<evidence type="ECO:0000259" key="6">
    <source>
        <dbReference type="PROSITE" id="PS51917"/>
    </source>
</evidence>
<dbReference type="Gene3D" id="2.30.29.70">
    <property type="entry name" value="Proteasomal ubiquitin receptor Rpn13/ADRM1"/>
    <property type="match status" value="1"/>
</dbReference>
<evidence type="ECO:0000256" key="2">
    <source>
        <dbReference type="ARBA" id="ARBA00004496"/>
    </source>
</evidence>
<dbReference type="Proteomes" id="UP001396334">
    <property type="component" value="Unassembled WGS sequence"/>
</dbReference>
<dbReference type="InterPro" id="IPR006773">
    <property type="entry name" value="Rpn13/ADRM1"/>
</dbReference>
<feature type="domain" description="Pru" evidence="6">
    <location>
        <begin position="19"/>
        <end position="91"/>
    </location>
</feature>
<reference evidence="7 8" key="1">
    <citation type="journal article" date="2024" name="G3 (Bethesda)">
        <title>Genome assembly of Hibiscus sabdariffa L. provides insights into metabolisms of medicinal natural products.</title>
        <authorList>
            <person name="Kim T."/>
        </authorList>
    </citation>
    <scope>NUCLEOTIDE SEQUENCE [LARGE SCALE GENOMIC DNA]</scope>
    <source>
        <strain evidence="7">TK-2024</strain>
        <tissue evidence="7">Old leaves</tissue>
    </source>
</reference>
<evidence type="ECO:0000313" key="7">
    <source>
        <dbReference type="EMBL" id="KAK9031530.1"/>
    </source>
</evidence>
<keyword evidence="8" id="KW-1185">Reference proteome</keyword>
<keyword evidence="4" id="KW-0647">Proteasome</keyword>
<dbReference type="PROSITE" id="PS51917">
    <property type="entry name" value="PRU"/>
    <property type="match status" value="1"/>
</dbReference>
<dbReference type="PANTHER" id="PTHR12225:SF0">
    <property type="entry name" value="PROTEASOMAL UBIQUITIN RECEPTOR ADRM1"/>
    <property type="match status" value="1"/>
</dbReference>
<sequence>MQEAKLHDLSDDVDSAMSQQEETLLEFRAGKMLLEGKRVVPDTRKGLIRIARESKAVDDSQLCIAVNNFINQPLVIIWITRVQNEFTCIAR</sequence>
<dbReference type="PANTHER" id="PTHR12225">
    <property type="entry name" value="ADHESION REGULATING MOLECULE 1 110 KDA CELL MEMBRANE GLYCOPROTEIN"/>
    <property type="match status" value="1"/>
</dbReference>
<gene>
    <name evidence="7" type="ORF">V6N11_032904</name>
</gene>
<evidence type="ECO:0000256" key="4">
    <source>
        <dbReference type="ARBA" id="ARBA00022942"/>
    </source>
</evidence>
<dbReference type="InterPro" id="IPR044868">
    <property type="entry name" value="Rpn13/ADRM1_Pru"/>
</dbReference>
<comment type="subcellular location">
    <subcellularLocation>
        <location evidence="2">Cytoplasm</location>
    </subcellularLocation>
    <subcellularLocation>
        <location evidence="1">Nucleus</location>
    </subcellularLocation>
</comment>
<protein>
    <recommendedName>
        <fullName evidence="6">Pru domain-containing protein</fullName>
    </recommendedName>
</protein>
<organism evidence="7 8">
    <name type="scientific">Hibiscus sabdariffa</name>
    <name type="common">roselle</name>
    <dbReference type="NCBI Taxonomy" id="183260"/>
    <lineage>
        <taxon>Eukaryota</taxon>
        <taxon>Viridiplantae</taxon>
        <taxon>Streptophyta</taxon>
        <taxon>Embryophyta</taxon>
        <taxon>Tracheophyta</taxon>
        <taxon>Spermatophyta</taxon>
        <taxon>Magnoliopsida</taxon>
        <taxon>eudicotyledons</taxon>
        <taxon>Gunneridae</taxon>
        <taxon>Pentapetalae</taxon>
        <taxon>rosids</taxon>
        <taxon>malvids</taxon>
        <taxon>Malvales</taxon>
        <taxon>Malvaceae</taxon>
        <taxon>Malvoideae</taxon>
        <taxon>Hibiscus</taxon>
    </lineage>
</organism>
<keyword evidence="5" id="KW-0539">Nucleus</keyword>
<dbReference type="EMBL" id="JBBPBN010000010">
    <property type="protein sequence ID" value="KAK9031530.1"/>
    <property type="molecule type" value="Genomic_DNA"/>
</dbReference>
<accession>A0ABR2T205</accession>
<dbReference type="InterPro" id="IPR038633">
    <property type="entry name" value="Rpn13/ADRM1_Pru_sf"/>
</dbReference>
<comment type="caution">
    <text evidence="7">The sequence shown here is derived from an EMBL/GenBank/DDBJ whole genome shotgun (WGS) entry which is preliminary data.</text>
</comment>